<sequence>MKKKTSTLKKKYYIILKTTLIILFWTLTLQTGHAQYSNSSNTNPATHKIGSNRARVIFFNDDESNHKNENFYVSFGKQNNWWNNVKLEVQREGGVSARNGMFMDRSHLYLVADWDNIGNREDIVFGFNGNRRSTIQEKMRLTDQGRLGIGTSNPKGKLHLKHSSTSYDGSGFILENNTSSSVYNIINSNNNLFIGFNNNRNSNFPQNSYQHRFFIKSNGNIGIGTTDPKEKLHVNGNSFLKGNFQLFANEGENKSGTAYIQGRDKSGSSNIGLQLRSQKMGNIINALKINPDGNIGVGTTAPSEKLEIHGNLKTGIEHNILLQQGTLSDNKGLYLIGDRDNTSESEDIIFGFDGNSRESIQEKMRLTDEGYLGIGTNVPTEKLEVLGKIKASSFVTSLQSFPDYVFDEDYKLQPLTEIKKYVEMHQHLPGMPSEKEIIKKGLDLKEITVISVEKIEELYLYTIKQQEVIKEQEEINTKLQLLMSFQQEMSHKQELMIKKLEHRIVQLEKTK</sequence>
<reference evidence="1 2" key="1">
    <citation type="submission" date="2016-01" db="EMBL/GenBank/DDBJ databases">
        <title>The draft genome sequence of Aquimarina sp. RZW4-3-2.</title>
        <authorList>
            <person name="Wang Y."/>
        </authorList>
    </citation>
    <scope>NUCLEOTIDE SEQUENCE [LARGE SCALE GENOMIC DNA]</scope>
    <source>
        <strain evidence="1 2">RZW4-3-2</strain>
    </source>
</reference>
<evidence type="ECO:0000313" key="1">
    <source>
        <dbReference type="EMBL" id="KZS40288.1"/>
    </source>
</evidence>
<keyword evidence="2" id="KW-1185">Reference proteome</keyword>
<evidence type="ECO:0008006" key="3">
    <source>
        <dbReference type="Google" id="ProtNLM"/>
    </source>
</evidence>
<dbReference type="Proteomes" id="UP000076715">
    <property type="component" value="Unassembled WGS sequence"/>
</dbReference>
<dbReference type="AlphaFoldDB" id="A0A163A5U9"/>
<dbReference type="EMBL" id="LQRT01000013">
    <property type="protein sequence ID" value="KZS40288.1"/>
    <property type="molecule type" value="Genomic_DNA"/>
</dbReference>
<comment type="caution">
    <text evidence="1">The sequence shown here is derived from an EMBL/GenBank/DDBJ whole genome shotgun (WGS) entry which is preliminary data.</text>
</comment>
<gene>
    <name evidence="1" type="ORF">AWE51_04855</name>
</gene>
<name>A0A163A5U9_9FLAO</name>
<proteinExistence type="predicted"/>
<dbReference type="STRING" id="1642818.AWE51_04855"/>
<evidence type="ECO:0000313" key="2">
    <source>
        <dbReference type="Proteomes" id="UP000076715"/>
    </source>
</evidence>
<organism evidence="1 2">
    <name type="scientific">Aquimarina aggregata</name>
    <dbReference type="NCBI Taxonomy" id="1642818"/>
    <lineage>
        <taxon>Bacteria</taxon>
        <taxon>Pseudomonadati</taxon>
        <taxon>Bacteroidota</taxon>
        <taxon>Flavobacteriia</taxon>
        <taxon>Flavobacteriales</taxon>
        <taxon>Flavobacteriaceae</taxon>
        <taxon>Aquimarina</taxon>
    </lineage>
</organism>
<accession>A0A163A5U9</accession>
<protein>
    <recommendedName>
        <fullName evidence="3">Peptidase S74 domain-containing protein</fullName>
    </recommendedName>
</protein>